<gene>
    <name evidence="3" type="ORF">J2X12_001937</name>
</gene>
<dbReference type="InterPro" id="IPR010982">
    <property type="entry name" value="Lambda_DNA-bd_dom_sf"/>
</dbReference>
<comment type="caution">
    <text evidence="3">The sequence shown here is derived from an EMBL/GenBank/DDBJ whole genome shotgun (WGS) entry which is preliminary data.</text>
</comment>
<evidence type="ECO:0000256" key="1">
    <source>
        <dbReference type="SAM" id="MobiDB-lite"/>
    </source>
</evidence>
<dbReference type="AlphaFoldDB" id="A0AAW8NCK5"/>
<dbReference type="Gene3D" id="1.10.260.40">
    <property type="entry name" value="lambda repressor-like DNA-binding domains"/>
    <property type="match status" value="1"/>
</dbReference>
<protein>
    <submittedName>
        <fullName evidence="3">Transcriptional regulator with XRE-family HTH domain</fullName>
    </submittedName>
</protein>
<proteinExistence type="predicted"/>
<accession>A0AAW8NCK5</accession>
<feature type="domain" description="HTH cro/C1-type" evidence="2">
    <location>
        <begin position="38"/>
        <end position="93"/>
    </location>
</feature>
<dbReference type="Pfam" id="PF13560">
    <property type="entry name" value="HTH_31"/>
    <property type="match status" value="1"/>
</dbReference>
<sequence length="196" mass="21242">MEEMDQNLLKDPSTTKASPYDLVVGPGRSSGNREFGALLMRVREHAGLSRADAAATLGVSAEYLRLIELGRRTPALGQMPSFLDAYHANGAVGLLQPGGERPDLILMDPRNDEPVLVEFMSRIREARRSTTRSARDGAGQVSKMGFLTSVFDAPAVSHAADLGFVVTLLAHADPGTVRKVREWLQDELGNDLDNEA</sequence>
<dbReference type="Proteomes" id="UP001262032">
    <property type="component" value="Unassembled WGS sequence"/>
</dbReference>
<dbReference type="SUPFAM" id="SSF47413">
    <property type="entry name" value="lambda repressor-like DNA-binding domains"/>
    <property type="match status" value="1"/>
</dbReference>
<evidence type="ECO:0000313" key="4">
    <source>
        <dbReference type="Proteomes" id="UP001262032"/>
    </source>
</evidence>
<dbReference type="GO" id="GO:0003677">
    <property type="term" value="F:DNA binding"/>
    <property type="evidence" value="ECO:0007669"/>
    <property type="project" value="InterPro"/>
</dbReference>
<evidence type="ECO:0000259" key="2">
    <source>
        <dbReference type="SMART" id="SM00530"/>
    </source>
</evidence>
<dbReference type="SMART" id="SM00530">
    <property type="entry name" value="HTH_XRE"/>
    <property type="match status" value="1"/>
</dbReference>
<name>A0AAW8NCK5_PSEOX</name>
<dbReference type="EMBL" id="JAVDWN010000005">
    <property type="protein sequence ID" value="MDR7163922.1"/>
    <property type="molecule type" value="Genomic_DNA"/>
</dbReference>
<feature type="region of interest" description="Disordered" evidence="1">
    <location>
        <begin position="1"/>
        <end position="26"/>
    </location>
</feature>
<reference evidence="3" key="1">
    <citation type="submission" date="2023-07" db="EMBL/GenBank/DDBJ databases">
        <title>Sorghum-associated microbial communities from plants grown in Nebraska, USA.</title>
        <authorList>
            <person name="Schachtman D."/>
        </authorList>
    </citation>
    <scope>NUCLEOTIDE SEQUENCE</scope>
    <source>
        <strain evidence="3">BE261</strain>
    </source>
</reference>
<evidence type="ECO:0000313" key="3">
    <source>
        <dbReference type="EMBL" id="MDR7163922.1"/>
    </source>
</evidence>
<organism evidence="3 4">
    <name type="scientific">Pseudarthrobacter oxydans</name>
    <name type="common">Arthrobacter oxydans</name>
    <dbReference type="NCBI Taxonomy" id="1671"/>
    <lineage>
        <taxon>Bacteria</taxon>
        <taxon>Bacillati</taxon>
        <taxon>Actinomycetota</taxon>
        <taxon>Actinomycetes</taxon>
        <taxon>Micrococcales</taxon>
        <taxon>Micrococcaceae</taxon>
        <taxon>Pseudarthrobacter</taxon>
    </lineage>
</organism>
<dbReference type="CDD" id="cd00093">
    <property type="entry name" value="HTH_XRE"/>
    <property type="match status" value="1"/>
</dbReference>
<dbReference type="InterPro" id="IPR001387">
    <property type="entry name" value="Cro/C1-type_HTH"/>
</dbReference>